<sequence>MWRMGASGLTTPVRRGLFANLHLLATPPTPVFAKISIASTEFPIRSVREILPSGLPVAIRHRAVNPTNFELLLTTPSVMSVTATSTPVIAKLFTFRKDMYATELAALRQRRAALREHMVLVRTRLTANAAEEALERQMQALYRVLEALRGERMPLDLLLATKDLYRGVSRVLVGEVQQMQPRVRLAPNMMNFEAFKAVLDKKPVVVRDLDVLVGKMEKFFLGF</sequence>
<gene>
    <name evidence="1" type="ORF">BCR44DRAFT_1436412</name>
</gene>
<protein>
    <submittedName>
        <fullName evidence="1">Uncharacterized protein</fullName>
    </submittedName>
</protein>
<accession>A0A1Y2HKS6</accession>
<dbReference type="Proteomes" id="UP000193411">
    <property type="component" value="Unassembled WGS sequence"/>
</dbReference>
<keyword evidence="2" id="KW-1185">Reference proteome</keyword>
<organism evidence="1 2">
    <name type="scientific">Catenaria anguillulae PL171</name>
    <dbReference type="NCBI Taxonomy" id="765915"/>
    <lineage>
        <taxon>Eukaryota</taxon>
        <taxon>Fungi</taxon>
        <taxon>Fungi incertae sedis</taxon>
        <taxon>Blastocladiomycota</taxon>
        <taxon>Blastocladiomycetes</taxon>
        <taxon>Blastocladiales</taxon>
        <taxon>Catenariaceae</taxon>
        <taxon>Catenaria</taxon>
    </lineage>
</organism>
<evidence type="ECO:0000313" key="1">
    <source>
        <dbReference type="EMBL" id="ORZ34303.1"/>
    </source>
</evidence>
<proteinExistence type="predicted"/>
<dbReference type="EMBL" id="MCFL01000029">
    <property type="protein sequence ID" value="ORZ34303.1"/>
    <property type="molecule type" value="Genomic_DNA"/>
</dbReference>
<reference evidence="1 2" key="1">
    <citation type="submission" date="2016-07" db="EMBL/GenBank/DDBJ databases">
        <title>Pervasive Adenine N6-methylation of Active Genes in Fungi.</title>
        <authorList>
            <consortium name="DOE Joint Genome Institute"/>
            <person name="Mondo S.J."/>
            <person name="Dannebaum R.O."/>
            <person name="Kuo R.C."/>
            <person name="Labutti K."/>
            <person name="Haridas S."/>
            <person name="Kuo A."/>
            <person name="Salamov A."/>
            <person name="Ahrendt S.R."/>
            <person name="Lipzen A."/>
            <person name="Sullivan W."/>
            <person name="Andreopoulos W.B."/>
            <person name="Clum A."/>
            <person name="Lindquist E."/>
            <person name="Daum C."/>
            <person name="Ramamoorthy G.K."/>
            <person name="Gryganskyi A."/>
            <person name="Culley D."/>
            <person name="Magnuson J.K."/>
            <person name="James T.Y."/>
            <person name="O'Malley M.A."/>
            <person name="Stajich J.E."/>
            <person name="Spatafora J.W."/>
            <person name="Visel A."/>
            <person name="Grigoriev I.V."/>
        </authorList>
    </citation>
    <scope>NUCLEOTIDE SEQUENCE [LARGE SCALE GENOMIC DNA]</scope>
    <source>
        <strain evidence="1 2">PL171</strain>
    </source>
</reference>
<name>A0A1Y2HKS6_9FUNG</name>
<comment type="caution">
    <text evidence="1">The sequence shown here is derived from an EMBL/GenBank/DDBJ whole genome shotgun (WGS) entry which is preliminary data.</text>
</comment>
<evidence type="ECO:0000313" key="2">
    <source>
        <dbReference type="Proteomes" id="UP000193411"/>
    </source>
</evidence>
<dbReference type="AlphaFoldDB" id="A0A1Y2HKS6"/>